<evidence type="ECO:0000256" key="12">
    <source>
        <dbReference type="RuleBase" id="RU368029"/>
    </source>
</evidence>
<keyword evidence="7 12" id="KW-0805">Transcription regulation</keyword>
<evidence type="ECO:0000256" key="1">
    <source>
        <dbReference type="ARBA" id="ARBA00002167"/>
    </source>
</evidence>
<dbReference type="PROSITE" id="PS00675">
    <property type="entry name" value="SIGMA54_INTERACT_1"/>
    <property type="match status" value="1"/>
</dbReference>
<feature type="compositionally biased region" description="Pro residues" evidence="13">
    <location>
        <begin position="491"/>
        <end position="500"/>
    </location>
</feature>
<dbReference type="PROSITE" id="PS50045">
    <property type="entry name" value="SIGMA54_INTERACT_4"/>
    <property type="match status" value="1"/>
</dbReference>
<evidence type="ECO:0000256" key="8">
    <source>
        <dbReference type="ARBA" id="ARBA00023125"/>
    </source>
</evidence>
<evidence type="ECO:0000256" key="3">
    <source>
        <dbReference type="ARBA" id="ARBA00015308"/>
    </source>
</evidence>
<keyword evidence="6 12" id="KW-0902">Two-component regulatory system</keyword>
<dbReference type="InterPro" id="IPR010113">
    <property type="entry name" value="Nif-specific_regulatory_prot"/>
</dbReference>
<evidence type="ECO:0000313" key="15">
    <source>
        <dbReference type="EMBL" id="MFG6455761.1"/>
    </source>
</evidence>
<dbReference type="InterPro" id="IPR029016">
    <property type="entry name" value="GAF-like_dom_sf"/>
</dbReference>
<dbReference type="Pfam" id="PF02954">
    <property type="entry name" value="HTH_8"/>
    <property type="match status" value="1"/>
</dbReference>
<dbReference type="Proteomes" id="UP001606305">
    <property type="component" value="Unassembled WGS sequence"/>
</dbReference>
<dbReference type="SMART" id="SM00065">
    <property type="entry name" value="GAF"/>
    <property type="match status" value="1"/>
</dbReference>
<evidence type="ECO:0000256" key="11">
    <source>
        <dbReference type="ARBA" id="ARBA00023231"/>
    </source>
</evidence>
<comment type="caution">
    <text evidence="15">The sequence shown here is derived from an EMBL/GenBank/DDBJ whole genome shotgun (WGS) entry which is preliminary data.</text>
</comment>
<keyword evidence="16" id="KW-1185">Reference proteome</keyword>
<dbReference type="InterPro" id="IPR003018">
    <property type="entry name" value="GAF"/>
</dbReference>
<gene>
    <name evidence="15" type="primary">nifA</name>
    <name evidence="15" type="ORF">ACG00X_02845</name>
</gene>
<evidence type="ECO:0000256" key="10">
    <source>
        <dbReference type="ARBA" id="ARBA00023163"/>
    </source>
</evidence>
<dbReference type="NCBIfam" id="TIGR01817">
    <property type="entry name" value="nifA"/>
    <property type="match status" value="1"/>
</dbReference>
<keyword evidence="5" id="KW-0067">ATP-binding</keyword>
<dbReference type="PROSITE" id="PS00676">
    <property type="entry name" value="SIGMA54_INTERACT_2"/>
    <property type="match status" value="1"/>
</dbReference>
<proteinExistence type="predicted"/>
<dbReference type="InterPro" id="IPR002078">
    <property type="entry name" value="Sigma_54_int"/>
</dbReference>
<dbReference type="Gene3D" id="1.10.10.60">
    <property type="entry name" value="Homeodomain-like"/>
    <property type="match status" value="1"/>
</dbReference>
<dbReference type="Pfam" id="PF00158">
    <property type="entry name" value="Sigma54_activat"/>
    <property type="match status" value="1"/>
</dbReference>
<keyword evidence="11 12" id="KW-0535">Nitrogen fixation</keyword>
<dbReference type="RefSeq" id="WP_394486423.1">
    <property type="nucleotide sequence ID" value="NZ_JBIGIA010000002.1"/>
</dbReference>
<dbReference type="SUPFAM" id="SSF55781">
    <property type="entry name" value="GAF domain-like"/>
    <property type="match status" value="1"/>
</dbReference>
<dbReference type="Gene3D" id="1.10.8.60">
    <property type="match status" value="1"/>
</dbReference>
<keyword evidence="9 12" id="KW-0010">Activator</keyword>
<sequence>MVPALAPERSHVELITIYEICRILGASLDLQRSFREALNVLAVHLQLERAMIVLADELQDGESTEPQQLRVHSAAGLSHEQVGRGVWSPGDGIIGRVFQSGVPATVPNITESTEFVDRTGAFGGQDGRRLCFLAVPLLNDHMVVGVLAAQREVAGQTRLSDDQRVLRMVATLLAQACVLARAVTAEHQRLQLETTRLKKALTPEPRGRYTLDSVVGNSAEMQRVFAEVHQAAPTRATVLLRGESGTGKEAIARAIHFHSTRRDGPFIKVNCAALTESLLESELFGHERGAFTGAAADRKGRFEQAHGGSLFLDEVGDISAAFQAKLLRVLQEREFERVGGNRTIKVDVRLICATNRDLERMVQRGEYRADLYYRINVVSIFLPPLRERRSDVPPLVAHFLDRYNKENRRKLKISADAMDVLTHCYWPGNVRELENCIERTATMVEGDLIRAIAFPCRQNRCLTQTLHHLDKADAVAPVNIVRIPIKESPRPASPTRPALPAPASGDDDASVETYGDGSGDTDDEFDTEADGVVRIGPTERLNGVPRQYGAEPPRGERERLIWAMEQCAWVQAKAARLLHVTPRQLGYALRKYNIEVHKF</sequence>
<dbReference type="PROSITE" id="PS00688">
    <property type="entry name" value="SIGMA54_INTERACT_3"/>
    <property type="match status" value="1"/>
</dbReference>
<evidence type="ECO:0000256" key="13">
    <source>
        <dbReference type="SAM" id="MobiDB-lite"/>
    </source>
</evidence>
<dbReference type="EMBL" id="JBIGIA010000002">
    <property type="protein sequence ID" value="MFG6455761.1"/>
    <property type="molecule type" value="Genomic_DNA"/>
</dbReference>
<dbReference type="Gene3D" id="3.30.450.40">
    <property type="match status" value="1"/>
</dbReference>
<dbReference type="Pfam" id="PF01590">
    <property type="entry name" value="GAF"/>
    <property type="match status" value="1"/>
</dbReference>
<evidence type="ECO:0000313" key="16">
    <source>
        <dbReference type="Proteomes" id="UP001606305"/>
    </source>
</evidence>
<keyword evidence="4" id="KW-0547">Nucleotide-binding</keyword>
<dbReference type="InterPro" id="IPR025944">
    <property type="entry name" value="Sigma_54_int_dom_CS"/>
</dbReference>
<comment type="function">
    <text evidence="1 12">Required for activation of most nif operons, which are directly involved in nitrogen fixation.</text>
</comment>
<evidence type="ECO:0000256" key="2">
    <source>
        <dbReference type="ARBA" id="ARBA00011135"/>
    </source>
</evidence>
<dbReference type="SMART" id="SM00382">
    <property type="entry name" value="AAA"/>
    <property type="match status" value="1"/>
</dbReference>
<evidence type="ECO:0000259" key="14">
    <source>
        <dbReference type="PROSITE" id="PS50045"/>
    </source>
</evidence>
<evidence type="ECO:0000256" key="4">
    <source>
        <dbReference type="ARBA" id="ARBA00022741"/>
    </source>
</evidence>
<dbReference type="InterPro" id="IPR002197">
    <property type="entry name" value="HTH_Fis"/>
</dbReference>
<dbReference type="InterPro" id="IPR025662">
    <property type="entry name" value="Sigma_54_int_dom_ATP-bd_1"/>
</dbReference>
<accession>A0ABW7G1D7</accession>
<dbReference type="Pfam" id="PF25601">
    <property type="entry name" value="AAA_lid_14"/>
    <property type="match status" value="1"/>
</dbReference>
<feature type="region of interest" description="Disordered" evidence="13">
    <location>
        <begin position="486"/>
        <end position="553"/>
    </location>
</feature>
<dbReference type="InterPro" id="IPR058031">
    <property type="entry name" value="AAA_lid_NorR"/>
</dbReference>
<dbReference type="SUPFAM" id="SSF52540">
    <property type="entry name" value="P-loop containing nucleoside triphosphate hydrolases"/>
    <property type="match status" value="1"/>
</dbReference>
<evidence type="ECO:0000256" key="7">
    <source>
        <dbReference type="ARBA" id="ARBA00023015"/>
    </source>
</evidence>
<organism evidence="15 16">
    <name type="scientific">Pelomonas nitida</name>
    <dbReference type="NCBI Taxonomy" id="3299027"/>
    <lineage>
        <taxon>Bacteria</taxon>
        <taxon>Pseudomonadati</taxon>
        <taxon>Pseudomonadota</taxon>
        <taxon>Betaproteobacteria</taxon>
        <taxon>Burkholderiales</taxon>
        <taxon>Sphaerotilaceae</taxon>
        <taxon>Roseateles</taxon>
    </lineage>
</organism>
<dbReference type="InterPro" id="IPR003593">
    <property type="entry name" value="AAA+_ATPase"/>
</dbReference>
<evidence type="ECO:0000256" key="5">
    <source>
        <dbReference type="ARBA" id="ARBA00022840"/>
    </source>
</evidence>
<feature type="domain" description="Sigma-54 factor interaction" evidence="14">
    <location>
        <begin position="214"/>
        <end position="442"/>
    </location>
</feature>
<protein>
    <recommendedName>
        <fullName evidence="3 12">Nif-specific regulatory protein</fullName>
    </recommendedName>
</protein>
<dbReference type="PANTHER" id="PTHR32071:SF117">
    <property type="entry name" value="PTS-DEPENDENT DIHYDROXYACETONE KINASE OPERON REGULATORY PROTEIN-RELATED"/>
    <property type="match status" value="1"/>
</dbReference>
<keyword evidence="8 12" id="KW-0238">DNA-binding</keyword>
<dbReference type="PRINTS" id="PR01590">
    <property type="entry name" value="HTHFIS"/>
</dbReference>
<comment type="subunit">
    <text evidence="2 12">Interacts with sigma-54.</text>
</comment>
<dbReference type="PANTHER" id="PTHR32071">
    <property type="entry name" value="TRANSCRIPTIONAL REGULATORY PROTEIN"/>
    <property type="match status" value="1"/>
</dbReference>
<dbReference type="InterPro" id="IPR025943">
    <property type="entry name" value="Sigma_54_int_dom_ATP-bd_2"/>
</dbReference>
<feature type="compositionally biased region" description="Acidic residues" evidence="13">
    <location>
        <begin position="519"/>
        <end position="529"/>
    </location>
</feature>
<dbReference type="CDD" id="cd00009">
    <property type="entry name" value="AAA"/>
    <property type="match status" value="1"/>
</dbReference>
<dbReference type="InterPro" id="IPR027417">
    <property type="entry name" value="P-loop_NTPase"/>
</dbReference>
<evidence type="ECO:0000256" key="9">
    <source>
        <dbReference type="ARBA" id="ARBA00023159"/>
    </source>
</evidence>
<keyword evidence="10 12" id="KW-0804">Transcription</keyword>
<reference evidence="15 16" key="1">
    <citation type="submission" date="2024-09" db="EMBL/GenBank/DDBJ databases">
        <title>Novel species of the genus Pelomonas and Roseateles isolated from streams.</title>
        <authorList>
            <person name="Lu H."/>
        </authorList>
    </citation>
    <scope>NUCLEOTIDE SEQUENCE [LARGE SCALE GENOMIC DNA]</scope>
    <source>
        <strain evidence="15 16">BYS96W</strain>
    </source>
</reference>
<name>A0ABW7G1D7_9BURK</name>
<evidence type="ECO:0000256" key="6">
    <source>
        <dbReference type="ARBA" id="ARBA00023012"/>
    </source>
</evidence>
<dbReference type="Gene3D" id="3.40.50.300">
    <property type="entry name" value="P-loop containing nucleotide triphosphate hydrolases"/>
    <property type="match status" value="1"/>
</dbReference>